<feature type="compositionally biased region" description="Polar residues" evidence="1">
    <location>
        <begin position="40"/>
        <end position="56"/>
    </location>
</feature>
<keyword evidence="3" id="KW-1185">Reference proteome</keyword>
<feature type="compositionally biased region" description="Pro residues" evidence="1">
    <location>
        <begin position="58"/>
        <end position="67"/>
    </location>
</feature>
<evidence type="ECO:0000313" key="3">
    <source>
        <dbReference type="Proteomes" id="UP001346149"/>
    </source>
</evidence>
<organism evidence="2 3">
    <name type="scientific">Trapa natans</name>
    <name type="common">Water chestnut</name>
    <dbReference type="NCBI Taxonomy" id="22666"/>
    <lineage>
        <taxon>Eukaryota</taxon>
        <taxon>Viridiplantae</taxon>
        <taxon>Streptophyta</taxon>
        <taxon>Embryophyta</taxon>
        <taxon>Tracheophyta</taxon>
        <taxon>Spermatophyta</taxon>
        <taxon>Magnoliopsida</taxon>
        <taxon>eudicotyledons</taxon>
        <taxon>Gunneridae</taxon>
        <taxon>Pentapetalae</taxon>
        <taxon>rosids</taxon>
        <taxon>malvids</taxon>
        <taxon>Myrtales</taxon>
        <taxon>Lythraceae</taxon>
        <taxon>Trapa</taxon>
    </lineage>
</organism>
<reference evidence="2 3" key="1">
    <citation type="journal article" date="2023" name="Hortic Res">
        <title>Pangenome of water caltrop reveals structural variations and asymmetric subgenome divergence after allopolyploidization.</title>
        <authorList>
            <person name="Zhang X."/>
            <person name="Chen Y."/>
            <person name="Wang L."/>
            <person name="Yuan Y."/>
            <person name="Fang M."/>
            <person name="Shi L."/>
            <person name="Lu R."/>
            <person name="Comes H.P."/>
            <person name="Ma Y."/>
            <person name="Chen Y."/>
            <person name="Huang G."/>
            <person name="Zhou Y."/>
            <person name="Zheng Z."/>
            <person name="Qiu Y."/>
        </authorList>
    </citation>
    <scope>NUCLEOTIDE SEQUENCE [LARGE SCALE GENOMIC DNA]</scope>
    <source>
        <strain evidence="2">F231</strain>
    </source>
</reference>
<evidence type="ECO:0000256" key="1">
    <source>
        <dbReference type="SAM" id="MobiDB-lite"/>
    </source>
</evidence>
<proteinExistence type="predicted"/>
<gene>
    <name evidence="2" type="ORF">SAY86_008837</name>
</gene>
<comment type="caution">
    <text evidence="2">The sequence shown here is derived from an EMBL/GenBank/DDBJ whole genome shotgun (WGS) entry which is preliminary data.</text>
</comment>
<accession>A0AAN7QBT5</accession>
<protein>
    <submittedName>
        <fullName evidence="2">Uncharacterized protein</fullName>
    </submittedName>
</protein>
<evidence type="ECO:0000313" key="2">
    <source>
        <dbReference type="EMBL" id="KAK4763069.1"/>
    </source>
</evidence>
<sequence length="99" mass="9877">MAVMDGPLEPSETASSNAADAPEDPSFLNFFSSALNVGSAPSASISGQPLQSSSNVMVPPPLAPNFPSPVAAPHQTPFAPLPAPPLQAPSLLDGIESAG</sequence>
<feature type="region of interest" description="Disordered" evidence="1">
    <location>
        <begin position="40"/>
        <end position="99"/>
    </location>
</feature>
<dbReference type="EMBL" id="JAXQNO010000024">
    <property type="protein sequence ID" value="KAK4763069.1"/>
    <property type="molecule type" value="Genomic_DNA"/>
</dbReference>
<feature type="region of interest" description="Disordered" evidence="1">
    <location>
        <begin position="1"/>
        <end position="25"/>
    </location>
</feature>
<dbReference type="Proteomes" id="UP001346149">
    <property type="component" value="Unassembled WGS sequence"/>
</dbReference>
<name>A0AAN7QBT5_TRANT</name>
<dbReference type="AlphaFoldDB" id="A0AAN7QBT5"/>